<dbReference type="InterPro" id="IPR014284">
    <property type="entry name" value="RNA_pol_sigma-70_dom"/>
</dbReference>
<reference evidence="8 9" key="2">
    <citation type="journal article" date="2011" name="Stand. Genomic Sci.">
        <title>Complete genome sequence of Paludibacter propionicigenes type strain (WB4).</title>
        <authorList>
            <person name="Gronow S."/>
            <person name="Munk C."/>
            <person name="Lapidus A."/>
            <person name="Nolan M."/>
            <person name="Lucas S."/>
            <person name="Hammon N."/>
            <person name="Deshpande S."/>
            <person name="Cheng J.F."/>
            <person name="Tapia R."/>
            <person name="Han C."/>
            <person name="Goodwin L."/>
            <person name="Pitluck S."/>
            <person name="Liolios K."/>
            <person name="Ivanova N."/>
            <person name="Mavromatis K."/>
            <person name="Mikhailova N."/>
            <person name="Pati A."/>
            <person name="Chen A."/>
            <person name="Palaniappan K."/>
            <person name="Land M."/>
            <person name="Hauser L."/>
            <person name="Chang Y.J."/>
            <person name="Jeffries C.D."/>
            <person name="Brambilla E."/>
            <person name="Rohde M."/>
            <person name="Goker M."/>
            <person name="Detter J.C."/>
            <person name="Woyke T."/>
            <person name="Bristow J."/>
            <person name="Eisen J.A."/>
            <person name="Markowitz V."/>
            <person name="Hugenholtz P."/>
            <person name="Kyrpides N.C."/>
            <person name="Klenk H.P."/>
        </authorList>
    </citation>
    <scope>NUCLEOTIDE SEQUENCE [LARGE SCALE GENOMIC DNA]</scope>
    <source>
        <strain evidence="9">DSM 17365 / JCM 13257 / WB4</strain>
    </source>
</reference>
<evidence type="ECO:0000256" key="3">
    <source>
        <dbReference type="ARBA" id="ARBA00023082"/>
    </source>
</evidence>
<evidence type="ECO:0000313" key="9">
    <source>
        <dbReference type="Proteomes" id="UP000008718"/>
    </source>
</evidence>
<dbReference type="InterPro" id="IPR036388">
    <property type="entry name" value="WH-like_DNA-bd_sf"/>
</dbReference>
<evidence type="ECO:0000256" key="4">
    <source>
        <dbReference type="ARBA" id="ARBA00023125"/>
    </source>
</evidence>
<dbReference type="Gene3D" id="1.10.1740.10">
    <property type="match status" value="1"/>
</dbReference>
<dbReference type="InterPro" id="IPR001387">
    <property type="entry name" value="Cro/C1-type_HTH"/>
</dbReference>
<gene>
    <name evidence="8" type="ordered locus">Palpr_2527</name>
</gene>
<dbReference type="PANTHER" id="PTHR43133">
    <property type="entry name" value="RNA POLYMERASE ECF-TYPE SIGMA FACTO"/>
    <property type="match status" value="1"/>
</dbReference>
<dbReference type="SUPFAM" id="SSF88659">
    <property type="entry name" value="Sigma3 and sigma4 domains of RNA polymerase sigma factors"/>
    <property type="match status" value="1"/>
</dbReference>
<dbReference type="InterPro" id="IPR014327">
    <property type="entry name" value="RNA_pol_sigma70_bacteroid"/>
</dbReference>
<feature type="domain" description="HTH cro/C1-type" evidence="7">
    <location>
        <begin position="146"/>
        <end position="173"/>
    </location>
</feature>
<dbReference type="GO" id="GO:0016987">
    <property type="term" value="F:sigma factor activity"/>
    <property type="evidence" value="ECO:0007669"/>
    <property type="project" value="UniProtKB-KW"/>
</dbReference>
<dbReference type="Pfam" id="PF04542">
    <property type="entry name" value="Sigma70_r2"/>
    <property type="match status" value="1"/>
</dbReference>
<dbReference type="CDD" id="cd06171">
    <property type="entry name" value="Sigma70_r4"/>
    <property type="match status" value="1"/>
</dbReference>
<dbReference type="KEGG" id="ppn:Palpr_2527"/>
<name>E4T7G5_PALPW</name>
<protein>
    <recommendedName>
        <fullName evidence="6">RNA polymerase sigma factor</fullName>
    </recommendedName>
</protein>
<dbReference type="Pfam" id="PF08281">
    <property type="entry name" value="Sigma70_r4_2"/>
    <property type="match status" value="1"/>
</dbReference>
<dbReference type="NCBIfam" id="TIGR02937">
    <property type="entry name" value="sigma70-ECF"/>
    <property type="match status" value="1"/>
</dbReference>
<dbReference type="HOGENOM" id="CLU_047691_4_1_10"/>
<dbReference type="Gene3D" id="1.10.10.10">
    <property type="entry name" value="Winged helix-like DNA-binding domain superfamily/Winged helix DNA-binding domain"/>
    <property type="match status" value="1"/>
</dbReference>
<keyword evidence="4 6" id="KW-0238">DNA-binding</keyword>
<evidence type="ECO:0000256" key="2">
    <source>
        <dbReference type="ARBA" id="ARBA00023015"/>
    </source>
</evidence>
<dbReference type="PROSITE" id="PS50943">
    <property type="entry name" value="HTH_CROC1"/>
    <property type="match status" value="1"/>
</dbReference>
<proteinExistence type="inferred from homology"/>
<evidence type="ECO:0000256" key="6">
    <source>
        <dbReference type="RuleBase" id="RU000716"/>
    </source>
</evidence>
<sequence length="202" mass="23422">MIEKKSKYSRSVDQSSLLLRLRAGDEDAFAELFYTFYDKLFGFVFGLIHSKAKAEDIVQEVFLKIWQNRADMVDVENINAFLFRIAQNQAIDHLRKLAREVLATSIHFELDSQNNTPEPLELLIDNELKEKLSEAVKQLPPQQQKIYTLYKEQGIRQDEIAKQLNLSRSTIQSHMKLAVGNIHKYLSLYYSELLIVAVLMSI</sequence>
<keyword evidence="2 6" id="KW-0805">Transcription regulation</keyword>
<dbReference type="EMBL" id="CP002345">
    <property type="protein sequence ID" value="ADQ80659.1"/>
    <property type="molecule type" value="Genomic_DNA"/>
</dbReference>
<keyword evidence="5 6" id="KW-0804">Transcription</keyword>
<dbReference type="Proteomes" id="UP000008718">
    <property type="component" value="Chromosome"/>
</dbReference>
<dbReference type="AlphaFoldDB" id="E4T7G5"/>
<comment type="similarity">
    <text evidence="1 6">Belongs to the sigma-70 factor family. ECF subfamily.</text>
</comment>
<keyword evidence="3 6" id="KW-0731">Sigma factor</keyword>
<dbReference type="InterPro" id="IPR000838">
    <property type="entry name" value="RNA_pol_sigma70_ECF_CS"/>
</dbReference>
<dbReference type="InterPro" id="IPR013325">
    <property type="entry name" value="RNA_pol_sigma_r2"/>
</dbReference>
<dbReference type="InterPro" id="IPR013324">
    <property type="entry name" value="RNA_pol_sigma_r3/r4-like"/>
</dbReference>
<dbReference type="InterPro" id="IPR007627">
    <property type="entry name" value="RNA_pol_sigma70_r2"/>
</dbReference>
<dbReference type="InterPro" id="IPR013249">
    <property type="entry name" value="RNA_pol_sigma70_r4_t2"/>
</dbReference>
<reference key="1">
    <citation type="submission" date="2010-11" db="EMBL/GenBank/DDBJ databases">
        <title>The complete genome of Paludibacter propionicigenes DSM 17365.</title>
        <authorList>
            <consortium name="US DOE Joint Genome Institute (JGI-PGF)"/>
            <person name="Lucas S."/>
            <person name="Copeland A."/>
            <person name="Lapidus A."/>
            <person name="Bruce D."/>
            <person name="Goodwin L."/>
            <person name="Pitluck S."/>
            <person name="Kyrpides N."/>
            <person name="Mavromatis K."/>
            <person name="Ivanova N."/>
            <person name="Munk A.C."/>
            <person name="Brettin T."/>
            <person name="Detter J.C."/>
            <person name="Han C."/>
            <person name="Tapia R."/>
            <person name="Land M."/>
            <person name="Hauser L."/>
            <person name="Markowitz V."/>
            <person name="Cheng J.-F."/>
            <person name="Hugenholtz P."/>
            <person name="Woyke T."/>
            <person name="Wu D."/>
            <person name="Gronow S."/>
            <person name="Wellnitz S."/>
            <person name="Brambilla E."/>
            <person name="Klenk H.-P."/>
            <person name="Eisen J.A."/>
        </authorList>
    </citation>
    <scope>NUCLEOTIDE SEQUENCE</scope>
    <source>
        <strain>WB4</strain>
    </source>
</reference>
<dbReference type="SUPFAM" id="SSF88946">
    <property type="entry name" value="Sigma2 domain of RNA polymerase sigma factors"/>
    <property type="match status" value="1"/>
</dbReference>
<dbReference type="GO" id="GO:0006352">
    <property type="term" value="P:DNA-templated transcription initiation"/>
    <property type="evidence" value="ECO:0007669"/>
    <property type="project" value="InterPro"/>
</dbReference>
<dbReference type="PANTHER" id="PTHR43133:SF46">
    <property type="entry name" value="RNA POLYMERASE SIGMA-70 FACTOR ECF SUBFAMILY"/>
    <property type="match status" value="1"/>
</dbReference>
<dbReference type="OrthoDB" id="1493347at2"/>
<organism evidence="8 9">
    <name type="scientific">Paludibacter propionicigenes (strain DSM 17365 / JCM 13257 / WB4)</name>
    <dbReference type="NCBI Taxonomy" id="694427"/>
    <lineage>
        <taxon>Bacteria</taxon>
        <taxon>Pseudomonadati</taxon>
        <taxon>Bacteroidota</taxon>
        <taxon>Bacteroidia</taxon>
        <taxon>Bacteroidales</taxon>
        <taxon>Paludibacteraceae</taxon>
        <taxon>Paludibacter</taxon>
    </lineage>
</organism>
<evidence type="ECO:0000313" key="8">
    <source>
        <dbReference type="EMBL" id="ADQ80659.1"/>
    </source>
</evidence>
<dbReference type="PROSITE" id="PS01063">
    <property type="entry name" value="SIGMA70_ECF"/>
    <property type="match status" value="1"/>
</dbReference>
<dbReference type="GO" id="GO:0003677">
    <property type="term" value="F:DNA binding"/>
    <property type="evidence" value="ECO:0007669"/>
    <property type="project" value="UniProtKB-KW"/>
</dbReference>
<evidence type="ECO:0000256" key="5">
    <source>
        <dbReference type="ARBA" id="ARBA00023163"/>
    </source>
</evidence>
<dbReference type="eggNOG" id="COG1595">
    <property type="taxonomic scope" value="Bacteria"/>
</dbReference>
<dbReference type="STRING" id="694427.Palpr_2527"/>
<accession>E4T7G5</accession>
<evidence type="ECO:0000259" key="7">
    <source>
        <dbReference type="PROSITE" id="PS50943"/>
    </source>
</evidence>
<dbReference type="RefSeq" id="WP_013446028.1">
    <property type="nucleotide sequence ID" value="NC_014734.1"/>
</dbReference>
<dbReference type="NCBIfam" id="TIGR02985">
    <property type="entry name" value="Sig70_bacteroi1"/>
    <property type="match status" value="1"/>
</dbReference>
<evidence type="ECO:0000256" key="1">
    <source>
        <dbReference type="ARBA" id="ARBA00010641"/>
    </source>
</evidence>
<dbReference type="InterPro" id="IPR039425">
    <property type="entry name" value="RNA_pol_sigma-70-like"/>
</dbReference>
<keyword evidence="9" id="KW-1185">Reference proteome</keyword>